<sequence>MVNIHERSPVPACVPAHPDPSSSISPDDWRRLEGATFSVMCKIHPTVSSQHLRARVIDYVQRLFRLHHDGYQVLCRLPSSLLSTCMLVSFYCNSGMATRYPGA</sequence>
<reference evidence="2" key="1">
    <citation type="journal article" date="2009" name="Plant Mol. Biol.">
        <title>Insights into corn genes derived from large-scale cDNA sequencing.</title>
        <authorList>
            <person name="Alexandrov N.N."/>
            <person name="Brover V.V."/>
            <person name="Freidin S."/>
            <person name="Troukhan M.E."/>
            <person name="Tatarinova T.V."/>
            <person name="Zhang H."/>
            <person name="Swaller T.J."/>
            <person name="Lu Y.P."/>
            <person name="Bouck J."/>
            <person name="Flavell R.B."/>
            <person name="Feldmann K.A."/>
        </authorList>
    </citation>
    <scope>NUCLEOTIDE SEQUENCE</scope>
</reference>
<dbReference type="EMBL" id="EU976957">
    <property type="protein sequence ID" value="ACG49075.1"/>
    <property type="molecule type" value="mRNA"/>
</dbReference>
<name>B6UI92_MAIZE</name>
<accession>B6UI92</accession>
<feature type="region of interest" description="Disordered" evidence="1">
    <location>
        <begin position="1"/>
        <end position="25"/>
    </location>
</feature>
<proteinExistence type="evidence at transcript level"/>
<evidence type="ECO:0000256" key="1">
    <source>
        <dbReference type="SAM" id="MobiDB-lite"/>
    </source>
</evidence>
<evidence type="ECO:0000313" key="2">
    <source>
        <dbReference type="EMBL" id="ACG49075.1"/>
    </source>
</evidence>
<protein>
    <submittedName>
        <fullName evidence="2">Uncharacterized protein</fullName>
    </submittedName>
</protein>
<organism evidence="2">
    <name type="scientific">Zea mays</name>
    <name type="common">Maize</name>
    <dbReference type="NCBI Taxonomy" id="4577"/>
    <lineage>
        <taxon>Eukaryota</taxon>
        <taxon>Viridiplantae</taxon>
        <taxon>Streptophyta</taxon>
        <taxon>Embryophyta</taxon>
        <taxon>Tracheophyta</taxon>
        <taxon>Spermatophyta</taxon>
        <taxon>Magnoliopsida</taxon>
        <taxon>Liliopsida</taxon>
        <taxon>Poales</taxon>
        <taxon>Poaceae</taxon>
        <taxon>PACMAD clade</taxon>
        <taxon>Panicoideae</taxon>
        <taxon>Andropogonodae</taxon>
        <taxon>Andropogoneae</taxon>
        <taxon>Tripsacinae</taxon>
        <taxon>Zea</taxon>
    </lineage>
</organism>
<dbReference type="AlphaFoldDB" id="B6UI92"/>